<sequence length="375" mass="42854">MDVQEEGLSRKRPRLDDSMSGDGDAPEVEALNTMAQDTPIVRDEEYYRVDGDCVIQVGGVTFKVHRFLLERDLSAFANMFSMPQGETPPPQALTDENPLVLHDDVDDFRALCWIIYALPTVYQKQSSGFTADIAKLVSLFMIVHKYHFESHEKWARGLLQAHLQQTESPVVHDYITSCPSLRIETLMRVANTVDPSSFQKSVRIAWLHRLKERPKESLTDALRVAEELQDRTFQAEIYYAEILRTEVLSAPGSTACVSAPTDLLPHQKLALYQGYWSLQNYWSHTLRTCLRKRFTCPPAHLCNQEWKRIWRDYRTKMLEISFDPFKVLAEMAADLEMLPTPAEASVACACDYLNSLIDALERTLDDHFLGPQPSP</sequence>
<dbReference type="InterPro" id="IPR011333">
    <property type="entry name" value="SKP1/BTB/POZ_sf"/>
</dbReference>
<dbReference type="Proteomes" id="UP000054270">
    <property type="component" value="Unassembled WGS sequence"/>
</dbReference>
<feature type="domain" description="BTB" evidence="2">
    <location>
        <begin position="51"/>
        <end position="116"/>
    </location>
</feature>
<protein>
    <recommendedName>
        <fullName evidence="2">BTB domain-containing protein</fullName>
    </recommendedName>
</protein>
<dbReference type="InterPro" id="IPR000210">
    <property type="entry name" value="BTB/POZ_dom"/>
</dbReference>
<evidence type="ECO:0000313" key="3">
    <source>
        <dbReference type="EMBL" id="KJA14481.1"/>
    </source>
</evidence>
<dbReference type="CDD" id="cd18186">
    <property type="entry name" value="BTB_POZ_ZBTB_KLHL-like"/>
    <property type="match status" value="1"/>
</dbReference>
<gene>
    <name evidence="3" type="ORF">HYPSUDRAFT_441805</name>
</gene>
<dbReference type="OrthoDB" id="2886395at2759"/>
<evidence type="ECO:0000256" key="1">
    <source>
        <dbReference type="SAM" id="MobiDB-lite"/>
    </source>
</evidence>
<dbReference type="PROSITE" id="PS50097">
    <property type="entry name" value="BTB"/>
    <property type="match status" value="1"/>
</dbReference>
<dbReference type="AlphaFoldDB" id="A0A0D2NCZ3"/>
<evidence type="ECO:0000313" key="4">
    <source>
        <dbReference type="Proteomes" id="UP000054270"/>
    </source>
</evidence>
<dbReference type="OMA" id="VWFRRIS"/>
<dbReference type="Gene3D" id="3.30.710.10">
    <property type="entry name" value="Potassium Channel Kv1.1, Chain A"/>
    <property type="match status" value="1"/>
</dbReference>
<reference evidence="4" key="1">
    <citation type="submission" date="2014-04" db="EMBL/GenBank/DDBJ databases">
        <title>Evolutionary Origins and Diversification of the Mycorrhizal Mutualists.</title>
        <authorList>
            <consortium name="DOE Joint Genome Institute"/>
            <consortium name="Mycorrhizal Genomics Consortium"/>
            <person name="Kohler A."/>
            <person name="Kuo A."/>
            <person name="Nagy L.G."/>
            <person name="Floudas D."/>
            <person name="Copeland A."/>
            <person name="Barry K.W."/>
            <person name="Cichocki N."/>
            <person name="Veneault-Fourrey C."/>
            <person name="LaButti K."/>
            <person name="Lindquist E.A."/>
            <person name="Lipzen A."/>
            <person name="Lundell T."/>
            <person name="Morin E."/>
            <person name="Murat C."/>
            <person name="Riley R."/>
            <person name="Ohm R."/>
            <person name="Sun H."/>
            <person name="Tunlid A."/>
            <person name="Henrissat B."/>
            <person name="Grigoriev I.V."/>
            <person name="Hibbett D.S."/>
            <person name="Martin F."/>
        </authorList>
    </citation>
    <scope>NUCLEOTIDE SEQUENCE [LARGE SCALE GENOMIC DNA]</scope>
    <source>
        <strain evidence="4">FD-334 SS-4</strain>
    </source>
</reference>
<evidence type="ECO:0000259" key="2">
    <source>
        <dbReference type="PROSITE" id="PS50097"/>
    </source>
</evidence>
<keyword evidence="4" id="KW-1185">Reference proteome</keyword>
<feature type="region of interest" description="Disordered" evidence="1">
    <location>
        <begin position="1"/>
        <end position="26"/>
    </location>
</feature>
<dbReference type="EMBL" id="KN817677">
    <property type="protein sequence ID" value="KJA14481.1"/>
    <property type="molecule type" value="Genomic_DNA"/>
</dbReference>
<proteinExistence type="predicted"/>
<accession>A0A0D2NCZ3</accession>
<name>A0A0D2NCZ3_HYPSF</name>
<organism evidence="3 4">
    <name type="scientific">Hypholoma sublateritium (strain FD-334 SS-4)</name>
    <dbReference type="NCBI Taxonomy" id="945553"/>
    <lineage>
        <taxon>Eukaryota</taxon>
        <taxon>Fungi</taxon>
        <taxon>Dikarya</taxon>
        <taxon>Basidiomycota</taxon>
        <taxon>Agaricomycotina</taxon>
        <taxon>Agaricomycetes</taxon>
        <taxon>Agaricomycetidae</taxon>
        <taxon>Agaricales</taxon>
        <taxon>Agaricineae</taxon>
        <taxon>Strophariaceae</taxon>
        <taxon>Hypholoma</taxon>
    </lineage>
</organism>